<dbReference type="InterPro" id="IPR037923">
    <property type="entry name" value="HTH-like"/>
</dbReference>
<evidence type="ECO:0000259" key="4">
    <source>
        <dbReference type="PROSITE" id="PS01124"/>
    </source>
</evidence>
<dbReference type="Gene3D" id="1.10.10.60">
    <property type="entry name" value="Homeodomain-like"/>
    <property type="match status" value="1"/>
</dbReference>
<evidence type="ECO:0000313" key="6">
    <source>
        <dbReference type="Proteomes" id="UP000824243"/>
    </source>
</evidence>
<dbReference type="InterPro" id="IPR018060">
    <property type="entry name" value="HTH_AraC"/>
</dbReference>
<keyword evidence="1" id="KW-0805">Transcription regulation</keyword>
<dbReference type="Pfam" id="PF02311">
    <property type="entry name" value="AraC_binding"/>
    <property type="match status" value="1"/>
</dbReference>
<proteinExistence type="predicted"/>
<dbReference type="SUPFAM" id="SSF46689">
    <property type="entry name" value="Homeodomain-like"/>
    <property type="match status" value="1"/>
</dbReference>
<name>A0A9D1VWP7_9FIRM</name>
<dbReference type="PANTHER" id="PTHR43280">
    <property type="entry name" value="ARAC-FAMILY TRANSCRIPTIONAL REGULATOR"/>
    <property type="match status" value="1"/>
</dbReference>
<keyword evidence="3" id="KW-0804">Transcription</keyword>
<dbReference type="AlphaFoldDB" id="A0A9D1VWP7"/>
<dbReference type="PANTHER" id="PTHR43280:SF2">
    <property type="entry name" value="HTH-TYPE TRANSCRIPTIONAL REGULATOR EXSA"/>
    <property type="match status" value="1"/>
</dbReference>
<reference evidence="5" key="1">
    <citation type="journal article" date="2021" name="PeerJ">
        <title>Extensive microbial diversity within the chicken gut microbiome revealed by metagenomics and culture.</title>
        <authorList>
            <person name="Gilroy R."/>
            <person name="Ravi A."/>
            <person name="Getino M."/>
            <person name="Pursley I."/>
            <person name="Horton D.L."/>
            <person name="Alikhan N.F."/>
            <person name="Baker D."/>
            <person name="Gharbi K."/>
            <person name="Hall N."/>
            <person name="Watson M."/>
            <person name="Adriaenssens E.M."/>
            <person name="Foster-Nyarko E."/>
            <person name="Jarju S."/>
            <person name="Secka A."/>
            <person name="Antonio M."/>
            <person name="Oren A."/>
            <person name="Chaudhuri R.R."/>
            <person name="La Ragione R."/>
            <person name="Hildebrand F."/>
            <person name="Pallen M.J."/>
        </authorList>
    </citation>
    <scope>NUCLEOTIDE SEQUENCE</scope>
    <source>
        <strain evidence="5">ChiSjej5B23-15282</strain>
    </source>
</reference>
<organism evidence="5 6">
    <name type="scientific">Candidatus Mediterraneibacter caccavium</name>
    <dbReference type="NCBI Taxonomy" id="2838661"/>
    <lineage>
        <taxon>Bacteria</taxon>
        <taxon>Bacillati</taxon>
        <taxon>Bacillota</taxon>
        <taxon>Clostridia</taxon>
        <taxon>Lachnospirales</taxon>
        <taxon>Lachnospiraceae</taxon>
        <taxon>Mediterraneibacter</taxon>
    </lineage>
</organism>
<gene>
    <name evidence="5" type="ORF">H9981_03600</name>
</gene>
<dbReference type="InterPro" id="IPR003313">
    <property type="entry name" value="AraC-bd"/>
</dbReference>
<evidence type="ECO:0000256" key="1">
    <source>
        <dbReference type="ARBA" id="ARBA00023015"/>
    </source>
</evidence>
<dbReference type="InterPro" id="IPR014710">
    <property type="entry name" value="RmlC-like_jellyroll"/>
</dbReference>
<reference evidence="5" key="2">
    <citation type="submission" date="2021-04" db="EMBL/GenBank/DDBJ databases">
        <authorList>
            <person name="Gilroy R."/>
        </authorList>
    </citation>
    <scope>NUCLEOTIDE SEQUENCE</scope>
    <source>
        <strain evidence="5">ChiSjej5B23-15282</strain>
    </source>
</reference>
<accession>A0A9D1VWP7</accession>
<dbReference type="SMART" id="SM00342">
    <property type="entry name" value="HTH_ARAC"/>
    <property type="match status" value="1"/>
</dbReference>
<evidence type="ECO:0000256" key="3">
    <source>
        <dbReference type="ARBA" id="ARBA00023163"/>
    </source>
</evidence>
<feature type="domain" description="HTH araC/xylS-type" evidence="4">
    <location>
        <begin position="193"/>
        <end position="279"/>
    </location>
</feature>
<dbReference type="Gene3D" id="2.60.120.10">
    <property type="entry name" value="Jelly Rolls"/>
    <property type="match status" value="1"/>
</dbReference>
<dbReference type="PROSITE" id="PS01124">
    <property type="entry name" value="HTH_ARAC_FAMILY_2"/>
    <property type="match status" value="1"/>
</dbReference>
<keyword evidence="2" id="KW-0238">DNA-binding</keyword>
<dbReference type="Pfam" id="PF12833">
    <property type="entry name" value="HTH_18"/>
    <property type="match status" value="1"/>
</dbReference>
<protein>
    <submittedName>
        <fullName evidence="5">AraC family transcriptional regulator</fullName>
    </submittedName>
</protein>
<dbReference type="GO" id="GO:0003700">
    <property type="term" value="F:DNA-binding transcription factor activity"/>
    <property type="evidence" value="ECO:0007669"/>
    <property type="project" value="InterPro"/>
</dbReference>
<sequence>MNLFYSPDIHFMIENVSFSVSNIAREQFMTPVPRHVHGNGSYEFHYIASGYGTARINGSIYKLVPGTLYVTGPQVEHEQIPYLDNPMTEYAVFFVIQKETMDLSCVDQFLETPFWMGENASAIHDLLQIVFEELQDKQAGYLTQVSALLQQMVIYLIRNYQIPRPGNIAGMRTGNLYEKRAFLTDKAFLYEYREVTLARLSEYLGLSERQTERFLKEYYGKTFAQKRTDARMSAACIFLKNEEPDLYDIAEKTGYRSIDYFVNAFKKYFQITPKRYVQIYQEGGEKAVEYLHVPQDAGFPI</sequence>
<dbReference type="InterPro" id="IPR018062">
    <property type="entry name" value="HTH_AraC-typ_CS"/>
</dbReference>
<dbReference type="Proteomes" id="UP000824243">
    <property type="component" value="Unassembled WGS sequence"/>
</dbReference>
<evidence type="ECO:0000256" key="2">
    <source>
        <dbReference type="ARBA" id="ARBA00023125"/>
    </source>
</evidence>
<dbReference type="PROSITE" id="PS00041">
    <property type="entry name" value="HTH_ARAC_FAMILY_1"/>
    <property type="match status" value="1"/>
</dbReference>
<comment type="caution">
    <text evidence="5">The sequence shown here is derived from an EMBL/GenBank/DDBJ whole genome shotgun (WGS) entry which is preliminary data.</text>
</comment>
<dbReference type="EMBL" id="DXFA01000069">
    <property type="protein sequence ID" value="HIX48087.1"/>
    <property type="molecule type" value="Genomic_DNA"/>
</dbReference>
<dbReference type="SUPFAM" id="SSF51215">
    <property type="entry name" value="Regulatory protein AraC"/>
    <property type="match status" value="1"/>
</dbReference>
<evidence type="ECO:0000313" key="5">
    <source>
        <dbReference type="EMBL" id="HIX48087.1"/>
    </source>
</evidence>
<dbReference type="InterPro" id="IPR009057">
    <property type="entry name" value="Homeodomain-like_sf"/>
</dbReference>
<dbReference type="GO" id="GO:0043565">
    <property type="term" value="F:sequence-specific DNA binding"/>
    <property type="evidence" value="ECO:0007669"/>
    <property type="project" value="InterPro"/>
</dbReference>